<evidence type="ECO:0000313" key="2">
    <source>
        <dbReference type="EMBL" id="AWR98421.1"/>
    </source>
</evidence>
<proteinExistence type="predicted"/>
<protein>
    <submittedName>
        <fullName evidence="2">PadR family transcriptional regulator</fullName>
    </submittedName>
</protein>
<dbReference type="AlphaFoldDB" id="A0A2U9IQW3"/>
<dbReference type="SUPFAM" id="SSF46785">
    <property type="entry name" value="Winged helix' DNA-binding domain"/>
    <property type="match status" value="1"/>
</dbReference>
<dbReference type="PANTHER" id="PTHR43252">
    <property type="entry name" value="TRANSCRIPTIONAL REGULATOR YQJI"/>
    <property type="match status" value="1"/>
</dbReference>
<reference evidence="2" key="1">
    <citation type="submission" date="2018-05" db="EMBL/GenBank/DDBJ databases">
        <title>Complete Genome Sequences of Extremely Thermoacidophilic, Metal-Mobilizing Type-Strain Members of the Archaeal Family Sulfolobaceae: Acidianus brierleyi DSM-1651T, Acidianus sulfidivorans DSM-18786T, Metallosphaera hakonensis DSM-7519T, and Metallosphaera prunae DSM-10039T.</title>
        <authorList>
            <person name="Counts J.A."/>
            <person name="Kelly R.M."/>
        </authorList>
    </citation>
    <scope>NUCLEOTIDE SEQUENCE [LARGE SCALE GENOMIC DNA]</scope>
    <source>
        <strain evidence="2">HO1-1</strain>
    </source>
</reference>
<dbReference type="EMBL" id="CP029287">
    <property type="protein sequence ID" value="AWR98421.1"/>
    <property type="molecule type" value="Genomic_DNA"/>
</dbReference>
<evidence type="ECO:0000313" key="3">
    <source>
        <dbReference type="Proteomes" id="UP000247586"/>
    </source>
</evidence>
<gene>
    <name evidence="2" type="ORF">DFR87_00400</name>
</gene>
<keyword evidence="3" id="KW-1185">Reference proteome</keyword>
<name>A0A2U9IQW3_9CREN</name>
<dbReference type="Gene3D" id="1.10.10.10">
    <property type="entry name" value="Winged helix-like DNA-binding domain superfamily/Winged helix DNA-binding domain"/>
    <property type="match status" value="1"/>
</dbReference>
<evidence type="ECO:0000259" key="1">
    <source>
        <dbReference type="Pfam" id="PF03551"/>
    </source>
</evidence>
<dbReference type="KEGG" id="mhk:DFR87_00400"/>
<dbReference type="STRING" id="1293036.GCA_001315825_03266"/>
<dbReference type="Proteomes" id="UP000247586">
    <property type="component" value="Chromosome"/>
</dbReference>
<dbReference type="RefSeq" id="WP_054837559.1">
    <property type="nucleotide sequence ID" value="NZ_BBBA01000090.1"/>
</dbReference>
<dbReference type="InterPro" id="IPR005149">
    <property type="entry name" value="Tscrpt_reg_PadR_N"/>
</dbReference>
<sequence length="134" mass="15489">MFGQWHRRRGLANLILTILDRKGEMTGAQIMREIERLTQGLWRPSPGAVYPALDKLVSDELIKITRSDKAQKYYCITEKGKRLLSPQGALEVALSDLEYNLRYIVDNRDMLTPELRERLSKLLREVEESLNDTG</sequence>
<accession>A0A2U9IQW3</accession>
<dbReference type="PANTHER" id="PTHR43252:SF5">
    <property type="entry name" value="TRANSCRIPTIONAL REGULATOR, PADR-LIKE FAMILY"/>
    <property type="match status" value="1"/>
</dbReference>
<dbReference type="OrthoDB" id="56053at2157"/>
<organism evidence="2 3">
    <name type="scientific">Metallosphaera hakonensis JCM 8857 = DSM 7519</name>
    <dbReference type="NCBI Taxonomy" id="1293036"/>
    <lineage>
        <taxon>Archaea</taxon>
        <taxon>Thermoproteota</taxon>
        <taxon>Thermoprotei</taxon>
        <taxon>Sulfolobales</taxon>
        <taxon>Sulfolobaceae</taxon>
        <taxon>Metallosphaera</taxon>
    </lineage>
</organism>
<dbReference type="InterPro" id="IPR036388">
    <property type="entry name" value="WH-like_DNA-bd_sf"/>
</dbReference>
<dbReference type="InterPro" id="IPR036390">
    <property type="entry name" value="WH_DNA-bd_sf"/>
</dbReference>
<dbReference type="GeneID" id="36833756"/>
<feature type="domain" description="Transcription regulator PadR N-terminal" evidence="1">
    <location>
        <begin position="15"/>
        <end position="84"/>
    </location>
</feature>
<dbReference type="Pfam" id="PF03551">
    <property type="entry name" value="PadR"/>
    <property type="match status" value="1"/>
</dbReference>